<dbReference type="InterPro" id="IPR000032">
    <property type="entry name" value="HPr-like"/>
</dbReference>
<dbReference type="PROSITE" id="PS51350">
    <property type="entry name" value="PTS_HPR_DOM"/>
    <property type="match status" value="1"/>
</dbReference>
<sequence>MRFNIIAVTGFARPTCLLINTASLFQSSIHLEYKGRSVSLKNSPTSIMDVMSLEIKPGTAFKIWADGVDEHQAIKAIEKALIETWRIS</sequence>
<dbReference type="GeneID" id="87617122"/>
<name>A0A437K8L7_9BACI</name>
<dbReference type="InterPro" id="IPR050399">
    <property type="entry name" value="HPr"/>
</dbReference>
<proteinExistence type="predicted"/>
<dbReference type="GO" id="GO:0005737">
    <property type="term" value="C:cytoplasm"/>
    <property type="evidence" value="ECO:0007669"/>
    <property type="project" value="UniProtKB-SubCell"/>
</dbReference>
<evidence type="ECO:0000256" key="3">
    <source>
        <dbReference type="ARBA" id="ARBA00022683"/>
    </source>
</evidence>
<evidence type="ECO:0000256" key="2">
    <source>
        <dbReference type="ARBA" id="ARBA00022490"/>
    </source>
</evidence>
<dbReference type="SUPFAM" id="SSF55594">
    <property type="entry name" value="HPr-like"/>
    <property type="match status" value="1"/>
</dbReference>
<keyword evidence="6" id="KW-1185">Reference proteome</keyword>
<dbReference type="EMBL" id="RZTZ01000007">
    <property type="protein sequence ID" value="RVT60327.1"/>
    <property type="molecule type" value="Genomic_DNA"/>
</dbReference>
<dbReference type="Gene3D" id="3.30.1340.10">
    <property type="entry name" value="HPr-like"/>
    <property type="match status" value="1"/>
</dbReference>
<dbReference type="Pfam" id="PF00381">
    <property type="entry name" value="PTS-HPr"/>
    <property type="match status" value="1"/>
</dbReference>
<comment type="subcellular location">
    <subcellularLocation>
        <location evidence="1">Cytoplasm</location>
    </subcellularLocation>
</comment>
<dbReference type="PANTHER" id="PTHR33705:SF2">
    <property type="entry name" value="PHOSPHOCARRIER PROTEIN NPR"/>
    <property type="match status" value="1"/>
</dbReference>
<comment type="caution">
    <text evidence="5">The sequence shown here is derived from an EMBL/GenBank/DDBJ whole genome shotgun (WGS) entry which is preliminary data.</text>
</comment>
<dbReference type="InterPro" id="IPR035895">
    <property type="entry name" value="HPr-like_sf"/>
</dbReference>
<evidence type="ECO:0000259" key="4">
    <source>
        <dbReference type="PROSITE" id="PS51350"/>
    </source>
</evidence>
<evidence type="ECO:0000313" key="6">
    <source>
        <dbReference type="Proteomes" id="UP000288024"/>
    </source>
</evidence>
<accession>A0A437K8L7</accession>
<dbReference type="NCBIfam" id="TIGR01003">
    <property type="entry name" value="PTS_HPr_family"/>
    <property type="match status" value="1"/>
</dbReference>
<organism evidence="5 6">
    <name type="scientific">Niallia taxi</name>
    <dbReference type="NCBI Taxonomy" id="2499688"/>
    <lineage>
        <taxon>Bacteria</taxon>
        <taxon>Bacillati</taxon>
        <taxon>Bacillota</taxon>
        <taxon>Bacilli</taxon>
        <taxon>Bacillales</taxon>
        <taxon>Bacillaceae</taxon>
        <taxon>Niallia</taxon>
    </lineage>
</organism>
<evidence type="ECO:0000256" key="1">
    <source>
        <dbReference type="ARBA" id="ARBA00004496"/>
    </source>
</evidence>
<dbReference type="PRINTS" id="PR00107">
    <property type="entry name" value="PHOSPHOCPHPR"/>
</dbReference>
<keyword evidence="2" id="KW-0963">Cytoplasm</keyword>
<feature type="domain" description="HPr" evidence="4">
    <location>
        <begin position="1"/>
        <end position="88"/>
    </location>
</feature>
<dbReference type="PANTHER" id="PTHR33705">
    <property type="entry name" value="PHOSPHOCARRIER PROTEIN HPR"/>
    <property type="match status" value="1"/>
</dbReference>
<reference evidence="5 6" key="1">
    <citation type="submission" date="2019-01" db="EMBL/GenBank/DDBJ databases">
        <title>Bacillus sp. M5HDSG1-1, whole genome shotgun sequence.</title>
        <authorList>
            <person name="Tuo L."/>
        </authorList>
    </citation>
    <scope>NUCLEOTIDE SEQUENCE [LARGE SCALE GENOMIC DNA]</scope>
    <source>
        <strain evidence="5 6">M5HDSG1-1</strain>
    </source>
</reference>
<keyword evidence="3" id="KW-0598">Phosphotransferase system</keyword>
<dbReference type="GO" id="GO:0009401">
    <property type="term" value="P:phosphoenolpyruvate-dependent sugar phosphotransferase system"/>
    <property type="evidence" value="ECO:0007669"/>
    <property type="project" value="UniProtKB-KW"/>
</dbReference>
<dbReference type="Proteomes" id="UP000288024">
    <property type="component" value="Unassembled WGS sequence"/>
</dbReference>
<protein>
    <submittedName>
        <fullName evidence="5">HPr family phosphocarrier protein</fullName>
    </submittedName>
</protein>
<dbReference type="AlphaFoldDB" id="A0A437K8L7"/>
<dbReference type="CDD" id="cd00367">
    <property type="entry name" value="PTS-HPr_like"/>
    <property type="match status" value="1"/>
</dbReference>
<gene>
    <name evidence="5" type="ORF">EM808_17410</name>
</gene>
<dbReference type="RefSeq" id="WP_127739580.1">
    <property type="nucleotide sequence ID" value="NZ_CAJCKN010000007.1"/>
</dbReference>
<evidence type="ECO:0000313" key="5">
    <source>
        <dbReference type="EMBL" id="RVT60327.1"/>
    </source>
</evidence>